<organism evidence="1">
    <name type="scientific">Sorangium cellulosum</name>
    <name type="common">Polyangium cellulosum</name>
    <dbReference type="NCBI Taxonomy" id="56"/>
    <lineage>
        <taxon>Bacteria</taxon>
        <taxon>Pseudomonadati</taxon>
        <taxon>Myxococcota</taxon>
        <taxon>Polyangia</taxon>
        <taxon>Polyangiales</taxon>
        <taxon>Polyangiaceae</taxon>
        <taxon>Sorangium</taxon>
    </lineage>
</organism>
<dbReference type="PANTHER" id="PTHR11006">
    <property type="entry name" value="PROTEIN ARGININE N-METHYLTRANSFERASE"/>
    <property type="match status" value="1"/>
</dbReference>
<dbReference type="SUPFAM" id="SSF53335">
    <property type="entry name" value="S-adenosyl-L-methionine-dependent methyltransferases"/>
    <property type="match status" value="1"/>
</dbReference>
<dbReference type="InterPro" id="IPR025799">
    <property type="entry name" value="Arg_MeTrfase"/>
</dbReference>
<dbReference type="InterPro" id="IPR029063">
    <property type="entry name" value="SAM-dependent_MTases_sf"/>
</dbReference>
<dbReference type="GO" id="GO:0042054">
    <property type="term" value="F:histone methyltransferase activity"/>
    <property type="evidence" value="ECO:0007669"/>
    <property type="project" value="TreeGrafter"/>
</dbReference>
<protein>
    <recommendedName>
        <fullName evidence="2">PRMT5 arginine-N-methyltransferase domain-containing protein</fullName>
    </recommendedName>
</protein>
<dbReference type="GO" id="GO:0016274">
    <property type="term" value="F:protein-arginine N-methyltransferase activity"/>
    <property type="evidence" value="ECO:0007669"/>
    <property type="project" value="InterPro"/>
</dbReference>
<evidence type="ECO:0000313" key="1">
    <source>
        <dbReference type="EMBL" id="AYM54255.1"/>
    </source>
</evidence>
<dbReference type="EMBL" id="MH908920">
    <property type="protein sequence ID" value="AYM54255.1"/>
    <property type="molecule type" value="Genomic_DNA"/>
</dbReference>
<reference evidence="1" key="1">
    <citation type="journal article" date="2018" name="J. Ind. Microbiol. Biotechnol.">
        <title>Genome mining reveals uncommon alkylpyrones as type III PKS products from myxobacteria.</title>
        <authorList>
            <person name="Hug J.J."/>
            <person name="Panter F."/>
            <person name="Krug D."/>
            <person name="Muller R."/>
        </authorList>
    </citation>
    <scope>NUCLEOTIDE SEQUENCE</scope>
    <source>
        <strain evidence="1">So ce1128</strain>
    </source>
</reference>
<dbReference type="CDD" id="cd02440">
    <property type="entry name" value="AdoMet_MTases"/>
    <property type="match status" value="1"/>
</dbReference>
<dbReference type="PANTHER" id="PTHR11006:SF53">
    <property type="entry name" value="PROTEIN ARGININE N-METHYLTRANSFERASE 3"/>
    <property type="match status" value="1"/>
</dbReference>
<name>A0A3S5GY81_SORCE</name>
<evidence type="ECO:0008006" key="2">
    <source>
        <dbReference type="Google" id="ProtNLM"/>
    </source>
</evidence>
<sequence length="365" mass="40101">MATYRDLEIDGSTVKALVDTSSDAGLGSALWPSIGEYPIYDASLYQTLTDDEERNGRFRAALRRLAPGKVVLDIGTGQHLNWARESVQCGAAHALAIEEMEESYRNASQKLRSLGLEKAITLLHGSSASLEIEPKADVCVAEIIGSIAGAEGAAAILADARRRHLAPGGVIVPHRCVTQAAAVCLRDVLDRHEVAFSPEAIKYLEKIFTWNRAPFDVRLRIRKPAQSAILSNHAPVEILEFNGNLLIEQEARVILTIDRPGRIDGILTWLQISCLPDERPLDALRDVTSWASVYFPLFESEIPVDHGDTLDLVFRTALSDGGVHPDYALAATLRTRHGEHSAAHTSPHHGQTFREHAVYRALFSR</sequence>
<proteinExistence type="predicted"/>
<dbReference type="AlphaFoldDB" id="A0A3S5GY81"/>
<dbReference type="Gene3D" id="3.40.50.150">
    <property type="entry name" value="Vaccinia Virus protein VP39"/>
    <property type="match status" value="1"/>
</dbReference>
<accession>A0A3S5GY81</accession>